<dbReference type="AlphaFoldDB" id="A0A2D0KSB2"/>
<dbReference type="EMBL" id="NJAJ01000011">
    <property type="protein sequence ID" value="PHM66077.1"/>
    <property type="molecule type" value="Genomic_DNA"/>
</dbReference>
<evidence type="ECO:0000313" key="2">
    <source>
        <dbReference type="Proteomes" id="UP000222366"/>
    </source>
</evidence>
<reference evidence="1 2" key="1">
    <citation type="journal article" date="2017" name="Nat. Microbiol.">
        <title>Natural product diversity associated with the nematode symbionts Photorhabdus and Xenorhabdus.</title>
        <authorList>
            <person name="Tobias N.J."/>
            <person name="Wolff H."/>
            <person name="Djahanschiri B."/>
            <person name="Grundmann F."/>
            <person name="Kronenwerth M."/>
            <person name="Shi Y.M."/>
            <person name="Simonyi S."/>
            <person name="Grun P."/>
            <person name="Shapiro-Ilan D."/>
            <person name="Pidot S.J."/>
            <person name="Stinear T.P."/>
            <person name="Ebersberger I."/>
            <person name="Bode H.B."/>
        </authorList>
    </citation>
    <scope>NUCLEOTIDE SEQUENCE [LARGE SCALE GENOMIC DNA]</scope>
    <source>
        <strain evidence="1 2">DSM 17904</strain>
    </source>
</reference>
<evidence type="ECO:0000313" key="1">
    <source>
        <dbReference type="EMBL" id="PHM66077.1"/>
    </source>
</evidence>
<dbReference type="Proteomes" id="UP000222366">
    <property type="component" value="Unassembled WGS sequence"/>
</dbReference>
<gene>
    <name evidence="1" type="ORF">Xsto_01583</name>
</gene>
<accession>A0A2D0KSB2</accession>
<name>A0A2D0KSB2_9GAMM</name>
<organism evidence="1 2">
    <name type="scientific">Xenorhabdus stockiae</name>
    <dbReference type="NCBI Taxonomy" id="351614"/>
    <lineage>
        <taxon>Bacteria</taxon>
        <taxon>Pseudomonadati</taxon>
        <taxon>Pseudomonadota</taxon>
        <taxon>Gammaproteobacteria</taxon>
        <taxon>Enterobacterales</taxon>
        <taxon>Morganellaceae</taxon>
        <taxon>Xenorhabdus</taxon>
    </lineage>
</organism>
<sequence>MKLADTANQNATSAINNAESKVPLTRKINDKELVNDIRLIAADVDAYNKTETDTLIAPVQQDVAQAMKLADTAIKEAENKVPLTRKINHKELVNDIRLIAADVDAYNKAETDALIAPVQQDIVQAMKLADTANQNATSAINNAESKVPLTRRINGKELVNDIKLIASDVNAYDKEETEQLIDGVKELANAANNNADSKVPVFRTINNKALLTDIMLNASDVDTYAKGEIDQQINTVRKLANDANNNVNGKVPLTRTVNNKALLTDITLTALDVGTYNKSEIDSRLDKVTKNANGRLAKDENGADIPDKNAFVKNIGLGDLIGSKIESQLIGQDATIINLGKITQISGVAIAGTPIKQENTSIVGGVTYYTNYYKIRLPVSLPNGIISCHASIACNNFDNQGPSHLADVRTQRSNSDGVGLSKDTLTISVTTPELGWTPEFYYEVTGY</sequence>
<comment type="caution">
    <text evidence="1">The sequence shown here is derived from an EMBL/GenBank/DDBJ whole genome shotgun (WGS) entry which is preliminary data.</text>
</comment>
<proteinExistence type="predicted"/>
<keyword evidence="2" id="KW-1185">Reference proteome</keyword>
<protein>
    <submittedName>
        <fullName evidence="1">Tail protein</fullName>
    </submittedName>
</protein>